<keyword evidence="9" id="KW-1185">Reference proteome</keyword>
<dbReference type="GO" id="GO:0000160">
    <property type="term" value="P:phosphorelay signal transduction system"/>
    <property type="evidence" value="ECO:0007669"/>
    <property type="project" value="InterPro"/>
</dbReference>
<evidence type="ECO:0000256" key="1">
    <source>
        <dbReference type="ARBA" id="ARBA00023015"/>
    </source>
</evidence>
<dbReference type="GO" id="GO:0043565">
    <property type="term" value="F:sequence-specific DNA binding"/>
    <property type="evidence" value="ECO:0007669"/>
    <property type="project" value="InterPro"/>
</dbReference>
<dbReference type="RefSeq" id="WP_066398381.1">
    <property type="nucleotide sequence ID" value="NZ_CP015378.1"/>
</dbReference>
<dbReference type="InterPro" id="IPR001789">
    <property type="entry name" value="Sig_transdc_resp-reg_receiver"/>
</dbReference>
<dbReference type="CDD" id="cd17536">
    <property type="entry name" value="REC_YesN-like"/>
    <property type="match status" value="1"/>
</dbReference>
<name>A0A160IR18_9BACL</name>
<accession>A0A160IR18</accession>
<dbReference type="SUPFAM" id="SSF52172">
    <property type="entry name" value="CheY-like"/>
    <property type="match status" value="1"/>
</dbReference>
<dbReference type="KEGG" id="fpn:ABE65_018855"/>
<evidence type="ECO:0000256" key="2">
    <source>
        <dbReference type="ARBA" id="ARBA00023125"/>
    </source>
</evidence>
<evidence type="ECO:0000256" key="3">
    <source>
        <dbReference type="ARBA" id="ARBA00023163"/>
    </source>
</evidence>
<keyword evidence="3" id="KW-0804">Transcription</keyword>
<dbReference type="InterPro" id="IPR018062">
    <property type="entry name" value="HTH_AraC-typ_CS"/>
</dbReference>
<dbReference type="SMART" id="SM00342">
    <property type="entry name" value="HTH_ARAC"/>
    <property type="match status" value="1"/>
</dbReference>
<dbReference type="InterPro" id="IPR018060">
    <property type="entry name" value="HTH_AraC"/>
</dbReference>
<dbReference type="InterPro" id="IPR011006">
    <property type="entry name" value="CheY-like_superfamily"/>
</dbReference>
<dbReference type="AlphaFoldDB" id="A0A160IR18"/>
<dbReference type="PANTHER" id="PTHR43280">
    <property type="entry name" value="ARAC-FAMILY TRANSCRIPTIONAL REGULATOR"/>
    <property type="match status" value="1"/>
</dbReference>
<keyword evidence="1" id="KW-0805">Transcription regulation</keyword>
<feature type="domain" description="HTH araC/xylS-type" evidence="6">
    <location>
        <begin position="279"/>
        <end position="377"/>
    </location>
</feature>
<dbReference type="Gene3D" id="3.40.50.2300">
    <property type="match status" value="1"/>
</dbReference>
<evidence type="ECO:0000256" key="4">
    <source>
        <dbReference type="PROSITE-ProRule" id="PRU00169"/>
    </source>
</evidence>
<feature type="modified residue" description="4-aspartylphosphate" evidence="4">
    <location>
        <position position="54"/>
    </location>
</feature>
<dbReference type="InterPro" id="IPR020449">
    <property type="entry name" value="Tscrpt_reg_AraC-type_HTH"/>
</dbReference>
<feature type="domain" description="Response regulatory" evidence="7">
    <location>
        <begin position="2"/>
        <end position="119"/>
    </location>
</feature>
<dbReference type="PRINTS" id="PR00032">
    <property type="entry name" value="HTHARAC"/>
</dbReference>
<protein>
    <submittedName>
        <fullName evidence="8">DNA-binding response regulator</fullName>
    </submittedName>
</protein>
<dbReference type="Proteomes" id="UP000076623">
    <property type="component" value="Chromosome"/>
</dbReference>
<dbReference type="EMBL" id="CP015378">
    <property type="protein sequence ID" value="ANC78746.1"/>
    <property type="molecule type" value="Genomic_DNA"/>
</dbReference>
<reference evidence="8 9" key="1">
    <citation type="submission" date="2016-04" db="EMBL/GenBank/DDBJ databases">
        <title>Complete genome sequence of Fictibacillus phosphorivorans G25-29, a strain toxic to nematodes.</title>
        <authorList>
            <person name="Zheng Z."/>
        </authorList>
    </citation>
    <scope>NUCLEOTIDE SEQUENCE [LARGE SCALE GENOMIC DNA]</scope>
    <source>
        <strain evidence="8 9">G25-29</strain>
    </source>
</reference>
<dbReference type="PANTHER" id="PTHR43280:SF28">
    <property type="entry name" value="HTH-TYPE TRANSCRIPTIONAL ACTIVATOR RHAS"/>
    <property type="match status" value="1"/>
</dbReference>
<keyword evidence="5" id="KW-0175">Coiled coil</keyword>
<dbReference type="PROSITE" id="PS01124">
    <property type="entry name" value="HTH_ARAC_FAMILY_2"/>
    <property type="match status" value="1"/>
</dbReference>
<dbReference type="STRING" id="1221500.ABE65_018855"/>
<dbReference type="Gene3D" id="1.10.10.60">
    <property type="entry name" value="Homeodomain-like"/>
    <property type="match status" value="2"/>
</dbReference>
<evidence type="ECO:0000259" key="6">
    <source>
        <dbReference type="PROSITE" id="PS01124"/>
    </source>
</evidence>
<feature type="coiled-coil region" evidence="5">
    <location>
        <begin position="241"/>
        <end position="275"/>
    </location>
</feature>
<dbReference type="Pfam" id="PF00072">
    <property type="entry name" value="Response_reg"/>
    <property type="match status" value="1"/>
</dbReference>
<dbReference type="GO" id="GO:0003700">
    <property type="term" value="F:DNA-binding transcription factor activity"/>
    <property type="evidence" value="ECO:0007669"/>
    <property type="project" value="InterPro"/>
</dbReference>
<sequence length="380" mass="44563">MKVLIADDEFNVRDVIRYIGKWDEHGITELLEAANGNEAKKVIEKEQPEIIFTDIKMPGMSGLDLIEWLDSISYEGKVVLITGYDDYQFMRKAIQHNSFDYLLKPVEDEAFNNVLKKAVAAYDEESKSRLYQEDAVKIRWSQTVLAACHGEPADLELIASNLPSSERYDFTLLTFYQMHQPAPYIEKLADELVEQEIGSAVMLPDDSNQSVLITLPEEWFFVEEHLSRELDIPVRLVKGELQSLQEIHEKYNHLQSELENQNYRSIQRLDELEAKQRMNDIISYVETYYMEDMSLERLANRFFFSREHISRKFKQETGMTLSKYITKLRIDQAKRWLKESDESIFSISTMLGYQDEKYFSKLFKKEVGITPFEFRNGEKS</sequence>
<keyword evidence="4" id="KW-0597">Phosphoprotein</keyword>
<keyword evidence="2 8" id="KW-0238">DNA-binding</keyword>
<dbReference type="PROSITE" id="PS50110">
    <property type="entry name" value="RESPONSE_REGULATORY"/>
    <property type="match status" value="1"/>
</dbReference>
<dbReference type="SUPFAM" id="SSF46689">
    <property type="entry name" value="Homeodomain-like"/>
    <property type="match status" value="2"/>
</dbReference>
<evidence type="ECO:0000256" key="5">
    <source>
        <dbReference type="SAM" id="Coils"/>
    </source>
</evidence>
<evidence type="ECO:0000313" key="8">
    <source>
        <dbReference type="EMBL" id="ANC78746.1"/>
    </source>
</evidence>
<evidence type="ECO:0000313" key="9">
    <source>
        <dbReference type="Proteomes" id="UP000076623"/>
    </source>
</evidence>
<gene>
    <name evidence="8" type="ORF">ABE65_018855</name>
</gene>
<dbReference type="SMART" id="SM00448">
    <property type="entry name" value="REC"/>
    <property type="match status" value="1"/>
</dbReference>
<dbReference type="PROSITE" id="PS00041">
    <property type="entry name" value="HTH_ARAC_FAMILY_1"/>
    <property type="match status" value="1"/>
</dbReference>
<organism evidence="8 9">
    <name type="scientific">Fictibacillus phosphorivorans</name>
    <dbReference type="NCBI Taxonomy" id="1221500"/>
    <lineage>
        <taxon>Bacteria</taxon>
        <taxon>Bacillati</taxon>
        <taxon>Bacillota</taxon>
        <taxon>Bacilli</taxon>
        <taxon>Bacillales</taxon>
        <taxon>Fictibacillaceae</taxon>
        <taxon>Fictibacillus</taxon>
    </lineage>
</organism>
<proteinExistence type="predicted"/>
<dbReference type="InterPro" id="IPR009057">
    <property type="entry name" value="Homeodomain-like_sf"/>
</dbReference>
<dbReference type="Pfam" id="PF12833">
    <property type="entry name" value="HTH_18"/>
    <property type="match status" value="1"/>
</dbReference>
<evidence type="ECO:0000259" key="7">
    <source>
        <dbReference type="PROSITE" id="PS50110"/>
    </source>
</evidence>